<protein>
    <submittedName>
        <fullName evidence="2">Uncharacterized protein</fullName>
    </submittedName>
</protein>
<organism evidence="1 2">
    <name type="scientific">Romanomermis culicivorax</name>
    <name type="common">Nematode worm</name>
    <dbReference type="NCBI Taxonomy" id="13658"/>
    <lineage>
        <taxon>Eukaryota</taxon>
        <taxon>Metazoa</taxon>
        <taxon>Ecdysozoa</taxon>
        <taxon>Nematoda</taxon>
        <taxon>Enoplea</taxon>
        <taxon>Dorylaimia</taxon>
        <taxon>Mermithida</taxon>
        <taxon>Mermithoidea</taxon>
        <taxon>Mermithidae</taxon>
        <taxon>Romanomermis</taxon>
    </lineage>
</organism>
<dbReference type="WBParaSite" id="nRc.2.0.1.t39995-RA">
    <property type="protein sequence ID" value="nRc.2.0.1.t39995-RA"/>
    <property type="gene ID" value="nRc.2.0.1.g39995"/>
</dbReference>
<dbReference type="Proteomes" id="UP000887565">
    <property type="component" value="Unplaced"/>
</dbReference>
<name>A0A915KPL4_ROMCU</name>
<accession>A0A915KPL4</accession>
<evidence type="ECO:0000313" key="1">
    <source>
        <dbReference type="Proteomes" id="UP000887565"/>
    </source>
</evidence>
<sequence>MPTNSLTKFSNRKAVLTVNPRKKDGRACKLFIICMSILFLSRAHLEKMSNSQIVWYLHIISKLFRAQKGTKSPSQFLCINSVRRPIFLKQKVSLSGSHSSNNFRTSLRHGW</sequence>
<reference evidence="2" key="1">
    <citation type="submission" date="2022-11" db="UniProtKB">
        <authorList>
            <consortium name="WormBaseParasite"/>
        </authorList>
    </citation>
    <scope>IDENTIFICATION</scope>
</reference>
<keyword evidence="1" id="KW-1185">Reference proteome</keyword>
<dbReference type="AlphaFoldDB" id="A0A915KPL4"/>
<evidence type="ECO:0000313" key="2">
    <source>
        <dbReference type="WBParaSite" id="nRc.2.0.1.t39995-RA"/>
    </source>
</evidence>
<proteinExistence type="predicted"/>